<reference evidence="1 2" key="1">
    <citation type="submission" date="2018-08" db="EMBL/GenBank/DDBJ databases">
        <authorList>
            <person name="Khan S.A."/>
            <person name="Jeon C.O."/>
            <person name="Chun B.H."/>
            <person name="Jeong S.E."/>
        </authorList>
    </citation>
    <scope>NUCLEOTIDE SEQUENCE [LARGE SCALE GENOMIC DNA]</scope>
    <source>
        <strain evidence="1 2">S-16</strain>
    </source>
</reference>
<keyword evidence="2" id="KW-1185">Reference proteome</keyword>
<dbReference type="EMBL" id="QUSW01000007">
    <property type="protein sequence ID" value="RQP22582.1"/>
    <property type="molecule type" value="Genomic_DNA"/>
</dbReference>
<comment type="caution">
    <text evidence="1">The sequence shown here is derived from an EMBL/GenBank/DDBJ whole genome shotgun (WGS) entry which is preliminary data.</text>
</comment>
<sequence>MFPCKPERFSRRLTLAGEAVEMRMSSCDVDGVTYAVAYASLQDPAKVNPALGELQAAAVRNLGGTATEAAVPAINGMTPNDLAKRIDVAGRGTDGSAVQEQAVFFVKGLRVYQASMVGPKLNAEAIETFVAGLRFAS</sequence>
<proteinExistence type="predicted"/>
<dbReference type="OrthoDB" id="9154310at2"/>
<evidence type="ECO:0000313" key="1">
    <source>
        <dbReference type="EMBL" id="RQP22582.1"/>
    </source>
</evidence>
<evidence type="ECO:0000313" key="2">
    <source>
        <dbReference type="Proteomes" id="UP000267464"/>
    </source>
</evidence>
<dbReference type="AlphaFoldDB" id="A0A3N7IUS0"/>
<gene>
    <name evidence="1" type="ORF">DZC73_23505</name>
</gene>
<organism evidence="1 2">
    <name type="scientific">Piscinibacter terrae</name>
    <dbReference type="NCBI Taxonomy" id="2496871"/>
    <lineage>
        <taxon>Bacteria</taxon>
        <taxon>Pseudomonadati</taxon>
        <taxon>Pseudomonadota</taxon>
        <taxon>Betaproteobacteria</taxon>
        <taxon>Burkholderiales</taxon>
        <taxon>Sphaerotilaceae</taxon>
        <taxon>Piscinibacter</taxon>
    </lineage>
</organism>
<protein>
    <submittedName>
        <fullName evidence="1">Uncharacterized protein</fullName>
    </submittedName>
</protein>
<dbReference type="Proteomes" id="UP000267464">
    <property type="component" value="Unassembled WGS sequence"/>
</dbReference>
<accession>A0A3N7IUS0</accession>
<name>A0A3N7IUS0_9BURK</name>
<reference evidence="1 2" key="2">
    <citation type="submission" date="2018-12" db="EMBL/GenBank/DDBJ databases">
        <title>Rhizobacter gummiphilus sp. nov., a rubber-degrading bacterium isolated from the soil of a botanical garden in Japan.</title>
        <authorList>
            <person name="Shunsuke S.S."/>
        </authorList>
    </citation>
    <scope>NUCLEOTIDE SEQUENCE [LARGE SCALE GENOMIC DNA]</scope>
    <source>
        <strain evidence="1 2">S-16</strain>
    </source>
</reference>